<dbReference type="Gene3D" id="3.30.572.10">
    <property type="entry name" value="Thymidylate synthase/dCMP hydroxymethylase domain"/>
    <property type="match status" value="1"/>
</dbReference>
<comment type="similarity">
    <text evidence="2">Belongs to the thymidylate synthase family.</text>
</comment>
<dbReference type="NCBIfam" id="TIGR03284">
    <property type="entry name" value="thym_sym"/>
    <property type="match status" value="1"/>
</dbReference>
<name>A0A091E2A0_FUKDA</name>
<evidence type="ECO:0000259" key="10">
    <source>
        <dbReference type="Pfam" id="PF00303"/>
    </source>
</evidence>
<feature type="active site" evidence="8">
    <location>
        <position position="38"/>
    </location>
</feature>
<protein>
    <recommendedName>
        <fullName evidence="4">Thymidylate synthase</fullName>
        <ecNumber evidence="3">2.1.1.45</ecNumber>
    </recommendedName>
</protein>
<evidence type="ECO:0000256" key="4">
    <source>
        <dbReference type="ARBA" id="ARBA00015931"/>
    </source>
</evidence>
<reference evidence="11 12" key="1">
    <citation type="submission" date="2013-11" db="EMBL/GenBank/DDBJ databases">
        <title>The Damaraland mole rat (Fukomys damarensis) genome and evolution of African mole rats.</title>
        <authorList>
            <person name="Gladyshev V.N."/>
            <person name="Fang X."/>
        </authorList>
    </citation>
    <scope>NUCLEOTIDE SEQUENCE [LARGE SCALE GENOMIC DNA]</scope>
    <source>
        <tissue evidence="11">Liver</tissue>
    </source>
</reference>
<evidence type="ECO:0000256" key="8">
    <source>
        <dbReference type="PROSITE-ProRule" id="PRU10016"/>
    </source>
</evidence>
<evidence type="ECO:0000256" key="7">
    <source>
        <dbReference type="ARBA" id="ARBA00022727"/>
    </source>
</evidence>
<evidence type="ECO:0000313" key="11">
    <source>
        <dbReference type="EMBL" id="KFO36818.1"/>
    </source>
</evidence>
<dbReference type="InterPro" id="IPR045097">
    <property type="entry name" value="Thymidate_synth/dCMP_Mease"/>
</dbReference>
<dbReference type="CDD" id="cd00351">
    <property type="entry name" value="TS_Pyrimidine_HMase"/>
    <property type="match status" value="1"/>
</dbReference>
<evidence type="ECO:0000313" key="12">
    <source>
        <dbReference type="Proteomes" id="UP000028990"/>
    </source>
</evidence>
<gene>
    <name evidence="11" type="ORF">H920_01774</name>
</gene>
<evidence type="ECO:0000256" key="5">
    <source>
        <dbReference type="ARBA" id="ARBA00022603"/>
    </source>
</evidence>
<dbReference type="AlphaFoldDB" id="A0A091E2A0"/>
<organism evidence="11 12">
    <name type="scientific">Fukomys damarensis</name>
    <name type="common">Damaraland mole rat</name>
    <name type="synonym">Cryptomys damarensis</name>
    <dbReference type="NCBI Taxonomy" id="885580"/>
    <lineage>
        <taxon>Eukaryota</taxon>
        <taxon>Metazoa</taxon>
        <taxon>Chordata</taxon>
        <taxon>Craniata</taxon>
        <taxon>Vertebrata</taxon>
        <taxon>Euteleostomi</taxon>
        <taxon>Mammalia</taxon>
        <taxon>Eutheria</taxon>
        <taxon>Euarchontoglires</taxon>
        <taxon>Glires</taxon>
        <taxon>Rodentia</taxon>
        <taxon>Hystricomorpha</taxon>
        <taxon>Bathyergidae</taxon>
        <taxon>Fukomys</taxon>
    </lineage>
</organism>
<keyword evidence="7" id="KW-0545">Nucleotide biosynthesis</keyword>
<evidence type="ECO:0000256" key="6">
    <source>
        <dbReference type="ARBA" id="ARBA00022679"/>
    </source>
</evidence>
<feature type="domain" description="Thymidylate synthase/dCMP hydroxymethylase" evidence="10">
    <location>
        <begin position="1"/>
        <end position="107"/>
    </location>
</feature>
<feature type="region of interest" description="Disordered" evidence="9">
    <location>
        <begin position="166"/>
        <end position="206"/>
    </location>
</feature>
<dbReference type="GO" id="GO:0005739">
    <property type="term" value="C:mitochondrion"/>
    <property type="evidence" value="ECO:0007669"/>
    <property type="project" value="TreeGrafter"/>
</dbReference>
<evidence type="ECO:0000256" key="1">
    <source>
        <dbReference type="ARBA" id="ARBA00004992"/>
    </source>
</evidence>
<dbReference type="GO" id="GO:0032259">
    <property type="term" value="P:methylation"/>
    <property type="evidence" value="ECO:0007669"/>
    <property type="project" value="UniProtKB-KW"/>
</dbReference>
<dbReference type="InterPro" id="IPR020940">
    <property type="entry name" value="Thymidylate_synthase_AS"/>
</dbReference>
<evidence type="ECO:0000256" key="3">
    <source>
        <dbReference type="ARBA" id="ARBA00011947"/>
    </source>
</evidence>
<dbReference type="EC" id="2.1.1.45" evidence="3"/>
<dbReference type="GO" id="GO:0006235">
    <property type="term" value="P:dTTP biosynthetic process"/>
    <property type="evidence" value="ECO:0007669"/>
    <property type="project" value="UniProtKB-UniPathway"/>
</dbReference>
<dbReference type="SUPFAM" id="SSF55831">
    <property type="entry name" value="Thymidylate synthase/dCMP hydroxymethylase"/>
    <property type="match status" value="1"/>
</dbReference>
<keyword evidence="12" id="KW-1185">Reference proteome</keyword>
<keyword evidence="6" id="KW-0808">Transferase</keyword>
<evidence type="ECO:0000256" key="9">
    <source>
        <dbReference type="SAM" id="MobiDB-lite"/>
    </source>
</evidence>
<dbReference type="EMBL" id="KN121230">
    <property type="protein sequence ID" value="KFO36818.1"/>
    <property type="molecule type" value="Genomic_DNA"/>
</dbReference>
<dbReference type="UniPathway" id="UPA00575"/>
<dbReference type="InterPro" id="IPR000398">
    <property type="entry name" value="Thymidylate_synthase"/>
</dbReference>
<dbReference type="GO" id="GO:0006231">
    <property type="term" value="P:dTMP biosynthetic process"/>
    <property type="evidence" value="ECO:0007669"/>
    <property type="project" value="InterPro"/>
</dbReference>
<evidence type="ECO:0000256" key="2">
    <source>
        <dbReference type="ARBA" id="ARBA00009972"/>
    </source>
</evidence>
<proteinExistence type="inferred from homology"/>
<dbReference type="InterPro" id="IPR023451">
    <property type="entry name" value="Thymidate_synth/dCMP_Mease_dom"/>
</dbReference>
<sequence>MDQLQKVINTIKTNPDDRRLIMCTWNPKELPLMALPPCHALYQFYVVNWELYCPLYQLSVDMDQGLPFKVSSYTLLTYIVAPITGLQTGDFVHIWGDAHIYLNRGKLSFSENQDLSQRSKSFEQLRQLMTSQLKTLIWKGATHILLLRWKWLFRAFSLVLLEGRNSRPKEADPHGASLRTLSQSPKIISSKPMRGETMQMTEAPPP</sequence>
<dbReference type="Proteomes" id="UP000028990">
    <property type="component" value="Unassembled WGS sequence"/>
</dbReference>
<dbReference type="PANTHER" id="PTHR11548">
    <property type="entry name" value="THYMIDYLATE SYNTHASE 1"/>
    <property type="match status" value="1"/>
</dbReference>
<dbReference type="GO" id="GO:0004799">
    <property type="term" value="F:thymidylate synthase activity"/>
    <property type="evidence" value="ECO:0007669"/>
    <property type="project" value="UniProtKB-EC"/>
</dbReference>
<dbReference type="Pfam" id="PF00303">
    <property type="entry name" value="Thymidylat_synt"/>
    <property type="match status" value="1"/>
</dbReference>
<dbReference type="InterPro" id="IPR036926">
    <property type="entry name" value="Thymidate_synth/dCMP_Mease_sf"/>
</dbReference>
<dbReference type="PRINTS" id="PR00108">
    <property type="entry name" value="THYMDSNTHASE"/>
</dbReference>
<keyword evidence="5" id="KW-0489">Methyltransferase</keyword>
<dbReference type="PANTHER" id="PTHR11548:SF2">
    <property type="entry name" value="THYMIDYLATE SYNTHASE"/>
    <property type="match status" value="1"/>
</dbReference>
<comment type="pathway">
    <text evidence="1">Pyrimidine metabolism; dTTP biosynthesis.</text>
</comment>
<dbReference type="GO" id="GO:0005829">
    <property type="term" value="C:cytosol"/>
    <property type="evidence" value="ECO:0007669"/>
    <property type="project" value="TreeGrafter"/>
</dbReference>
<dbReference type="PROSITE" id="PS00091">
    <property type="entry name" value="THYMIDYLATE_SYNTHASE"/>
    <property type="match status" value="1"/>
</dbReference>
<accession>A0A091E2A0</accession>